<dbReference type="HOGENOM" id="CLU_462060_0_0_6"/>
<organism evidence="1 2">
    <name type="scientific">Isoalcanivorax pacificus W11-5</name>
    <dbReference type="NCBI Taxonomy" id="391936"/>
    <lineage>
        <taxon>Bacteria</taxon>
        <taxon>Pseudomonadati</taxon>
        <taxon>Pseudomonadota</taxon>
        <taxon>Gammaproteobacteria</taxon>
        <taxon>Oceanospirillales</taxon>
        <taxon>Alcanivoracaceae</taxon>
        <taxon>Isoalcanivorax</taxon>
    </lineage>
</organism>
<reference evidence="1 2" key="1">
    <citation type="journal article" date="2012" name="J. Bacteriol.">
        <title>Genome sequence of an alkane-degrading bacterium, Alcanivorax pacificus type strain W11-5, isolated from deep sea sediment.</title>
        <authorList>
            <person name="Lai Q."/>
            <person name="Shao Z."/>
        </authorList>
    </citation>
    <scope>NUCLEOTIDE SEQUENCE [LARGE SCALE GENOMIC DNA]</scope>
    <source>
        <strain evidence="1 2">W11-5</strain>
    </source>
</reference>
<dbReference type="Proteomes" id="UP000006764">
    <property type="component" value="Chromosome"/>
</dbReference>
<dbReference type="OrthoDB" id="6071946at2"/>
<keyword evidence="2" id="KW-1185">Reference proteome</keyword>
<accession>A0A0B4XPC8</accession>
<dbReference type="KEGG" id="apac:S7S_09580"/>
<dbReference type="RefSeq" id="WP_008735534.1">
    <property type="nucleotide sequence ID" value="NZ_CP004387.1"/>
</dbReference>
<evidence type="ECO:0000313" key="2">
    <source>
        <dbReference type="Proteomes" id="UP000006764"/>
    </source>
</evidence>
<name>A0A0B4XPC8_9GAMM</name>
<evidence type="ECO:0000313" key="1">
    <source>
        <dbReference type="EMBL" id="AJD48328.1"/>
    </source>
</evidence>
<proteinExistence type="predicted"/>
<dbReference type="AlphaFoldDB" id="A0A0B4XPC8"/>
<dbReference type="STRING" id="391936.S7S_09580"/>
<protein>
    <submittedName>
        <fullName evidence="1">Uncharacterized protein</fullName>
    </submittedName>
</protein>
<sequence>MLMLLAVLAGCNGKEDFSDVDLPGCPAGGLCEEQPSGDVLVEFVGPRFINLGYRCGTSVSRISGEPQEIGGRIVPAGAALCPEGVNTVDFFLGDGLYLGNSLLIGRAALPQTAILTQVGEDGTNWGIVRLTVADIVNTARRLPASDDRVRNRAALLLALDSDPATDDVEIHPALQGRDGLINMRYTELVQGNSLETEDYTDFTDDWTPLLTALAEEDDLPVTYIFPDEATVTQRTAYGMDLTRSGLFTMAFQESELAILELIGTDKQRADEYIGALEGSLLILPTGEALGLVNVLLSYFPGGTEEAETEQDTITFQRGAGLNSELALQNMAMQGLMNTDVNTNLTMTGRMLGDFLYNGVQGQNGTDVGLNMPGMTYTLETTDFGRINGSFLGTSSADMLLKDPDPAPVGLPMRMARSGVGASSIDQDALDAATGFYSLVLRRGCTAAEQSNDTLCTDIVEKNKVNYPQEYEVDEDEVDPITFTFVRDTPRGNAGTGLDEMLIEIRRVGEHAIIFAGQNGACPSGNSATDFPIGYVSRTFADAGVPTSVNVAIMMTSDAAEMSNLYQFGTEIQGRIALTPMDRPMYRLSDDSFDNEVAAQWIDRFLPVKYYRDLDLGEDETMTNDQSQTLLSYVQGSVDLTYLGSTCPP</sequence>
<dbReference type="EMBL" id="CP004387">
    <property type="protein sequence ID" value="AJD48328.1"/>
    <property type="molecule type" value="Genomic_DNA"/>
</dbReference>
<gene>
    <name evidence="1" type="ORF">S7S_09580</name>
</gene>